<dbReference type="OrthoDB" id="9765258at2"/>
<evidence type="ECO:0000256" key="1">
    <source>
        <dbReference type="ARBA" id="ARBA00022723"/>
    </source>
</evidence>
<evidence type="ECO:0000256" key="2">
    <source>
        <dbReference type="ARBA" id="ARBA00023004"/>
    </source>
</evidence>
<dbReference type="Proteomes" id="UP000324209">
    <property type="component" value="Chromosome"/>
</dbReference>
<protein>
    <recommendedName>
        <fullName evidence="4">4Fe-4S ferredoxin-type domain-containing protein</fullName>
    </recommendedName>
</protein>
<keyword evidence="3" id="KW-0411">Iron-sulfur</keyword>
<dbReference type="GO" id="GO:0046872">
    <property type="term" value="F:metal ion binding"/>
    <property type="evidence" value="ECO:0007669"/>
    <property type="project" value="UniProtKB-KW"/>
</dbReference>
<feature type="domain" description="4Fe-4S ferredoxin-type" evidence="4">
    <location>
        <begin position="18"/>
        <end position="50"/>
    </location>
</feature>
<sequence>MSFLLSRMPCKNWLNAEWQKEIEQIDNCINCRACERLCPYSLETPELLKNCWQTTGHIFNLLFFYVFNRRRGVLLDSSIKSLFLYLKHYA</sequence>
<dbReference type="InterPro" id="IPR017896">
    <property type="entry name" value="4Fe4S_Fe-S-bd"/>
</dbReference>
<evidence type="ECO:0000313" key="5">
    <source>
        <dbReference type="EMBL" id="QEN08302.1"/>
    </source>
</evidence>
<dbReference type="EMBL" id="CP036150">
    <property type="protein sequence ID" value="QEN08302.1"/>
    <property type="molecule type" value="Genomic_DNA"/>
</dbReference>
<evidence type="ECO:0000256" key="3">
    <source>
        <dbReference type="ARBA" id="ARBA00023014"/>
    </source>
</evidence>
<organism evidence="5 6">
    <name type="scientific">Oceanispirochaeta crateris</name>
    <dbReference type="NCBI Taxonomy" id="2518645"/>
    <lineage>
        <taxon>Bacteria</taxon>
        <taxon>Pseudomonadati</taxon>
        <taxon>Spirochaetota</taxon>
        <taxon>Spirochaetia</taxon>
        <taxon>Spirochaetales</taxon>
        <taxon>Spirochaetaceae</taxon>
        <taxon>Oceanispirochaeta</taxon>
    </lineage>
</organism>
<name>A0A5C1QQ94_9SPIO</name>
<reference evidence="5 6" key="1">
    <citation type="submission" date="2019-02" db="EMBL/GenBank/DDBJ databases">
        <title>Complete Genome Sequence and Methylome Analysis of free living Spirochaetas.</title>
        <authorList>
            <person name="Fomenkov A."/>
            <person name="Dubinina G."/>
            <person name="Leshcheva N."/>
            <person name="Mikheeva N."/>
            <person name="Grabovich M."/>
            <person name="Vincze T."/>
            <person name="Roberts R.J."/>
        </authorList>
    </citation>
    <scope>NUCLEOTIDE SEQUENCE [LARGE SCALE GENOMIC DNA]</scope>
    <source>
        <strain evidence="5 6">K2</strain>
    </source>
</reference>
<dbReference type="KEGG" id="ock:EXM22_09985"/>
<dbReference type="InterPro" id="IPR017900">
    <property type="entry name" value="4Fe4S_Fe_S_CS"/>
</dbReference>
<gene>
    <name evidence="5" type="ORF">EXM22_09985</name>
</gene>
<dbReference type="PROSITE" id="PS51379">
    <property type="entry name" value="4FE4S_FER_2"/>
    <property type="match status" value="1"/>
</dbReference>
<dbReference type="SUPFAM" id="SSF54862">
    <property type="entry name" value="4Fe-4S ferredoxins"/>
    <property type="match status" value="1"/>
</dbReference>
<dbReference type="PROSITE" id="PS00198">
    <property type="entry name" value="4FE4S_FER_1"/>
    <property type="match status" value="1"/>
</dbReference>
<dbReference type="GO" id="GO:0051536">
    <property type="term" value="F:iron-sulfur cluster binding"/>
    <property type="evidence" value="ECO:0007669"/>
    <property type="project" value="UniProtKB-KW"/>
</dbReference>
<evidence type="ECO:0000313" key="6">
    <source>
        <dbReference type="Proteomes" id="UP000324209"/>
    </source>
</evidence>
<keyword evidence="2" id="KW-0408">Iron</keyword>
<evidence type="ECO:0000259" key="4">
    <source>
        <dbReference type="PROSITE" id="PS51379"/>
    </source>
</evidence>
<keyword evidence="1" id="KW-0479">Metal-binding</keyword>
<keyword evidence="6" id="KW-1185">Reference proteome</keyword>
<dbReference type="AlphaFoldDB" id="A0A5C1QQ94"/>
<proteinExistence type="predicted"/>
<accession>A0A5C1QQ94</accession>